<evidence type="ECO:0000256" key="3">
    <source>
        <dbReference type="ARBA" id="ARBA00022989"/>
    </source>
</evidence>
<evidence type="ECO:0000256" key="1">
    <source>
        <dbReference type="ARBA" id="ARBA00004370"/>
    </source>
</evidence>
<dbReference type="GeneID" id="20253174"/>
<dbReference type="SUPFAM" id="SSF81321">
    <property type="entry name" value="Family A G protein-coupled receptor-like"/>
    <property type="match status" value="1"/>
</dbReference>
<dbReference type="InterPro" id="IPR052954">
    <property type="entry name" value="GPCR-Ligand_Int"/>
</dbReference>
<feature type="non-terminal residue" evidence="7">
    <location>
        <position position="116"/>
    </location>
</feature>
<name>V4B4S8_LOTGI</name>
<protein>
    <recommendedName>
        <fullName evidence="6">G-protein coupled receptors family 1 profile domain-containing protein</fullName>
    </recommendedName>
</protein>
<evidence type="ECO:0000256" key="4">
    <source>
        <dbReference type="ARBA" id="ARBA00023136"/>
    </source>
</evidence>
<dbReference type="HOGENOM" id="CLU_135412_0_0_1"/>
<dbReference type="InterPro" id="IPR019427">
    <property type="entry name" value="7TM_GPCR_serpentine_rcpt_Srw"/>
</dbReference>
<dbReference type="KEGG" id="lgi:LOTGIDRAFT_97704"/>
<dbReference type="Gene3D" id="1.20.1070.10">
    <property type="entry name" value="Rhodopsin 7-helix transmembrane proteins"/>
    <property type="match status" value="1"/>
</dbReference>
<dbReference type="GO" id="GO:0008528">
    <property type="term" value="F:G protein-coupled peptide receptor activity"/>
    <property type="evidence" value="ECO:0007669"/>
    <property type="project" value="InterPro"/>
</dbReference>
<evidence type="ECO:0000259" key="6">
    <source>
        <dbReference type="PROSITE" id="PS50262"/>
    </source>
</evidence>
<evidence type="ECO:0000256" key="2">
    <source>
        <dbReference type="ARBA" id="ARBA00022692"/>
    </source>
</evidence>
<dbReference type="OrthoDB" id="9983318at2759"/>
<dbReference type="EMBL" id="KB199650">
    <property type="protein sequence ID" value="ESP05493.1"/>
    <property type="molecule type" value="Genomic_DNA"/>
</dbReference>
<accession>V4B4S8</accession>
<reference evidence="7 8" key="1">
    <citation type="journal article" date="2013" name="Nature">
        <title>Insights into bilaterian evolution from three spiralian genomes.</title>
        <authorList>
            <person name="Simakov O."/>
            <person name="Marletaz F."/>
            <person name="Cho S.J."/>
            <person name="Edsinger-Gonzales E."/>
            <person name="Havlak P."/>
            <person name="Hellsten U."/>
            <person name="Kuo D.H."/>
            <person name="Larsson T."/>
            <person name="Lv J."/>
            <person name="Arendt D."/>
            <person name="Savage R."/>
            <person name="Osoegawa K."/>
            <person name="de Jong P."/>
            <person name="Grimwood J."/>
            <person name="Chapman J.A."/>
            <person name="Shapiro H."/>
            <person name="Aerts A."/>
            <person name="Otillar R.P."/>
            <person name="Terry A.Y."/>
            <person name="Boore J.L."/>
            <person name="Grigoriev I.V."/>
            <person name="Lindberg D.R."/>
            <person name="Seaver E.C."/>
            <person name="Weisblat D.A."/>
            <person name="Putnam N.H."/>
            <person name="Rokhsar D.S."/>
        </authorList>
    </citation>
    <scope>NUCLEOTIDE SEQUENCE [LARGE SCALE GENOMIC DNA]</scope>
</reference>
<dbReference type="PANTHER" id="PTHR46641">
    <property type="entry name" value="FMRFAMIDE RECEPTOR-RELATED"/>
    <property type="match status" value="1"/>
</dbReference>
<dbReference type="RefSeq" id="XP_009044038.1">
    <property type="nucleotide sequence ID" value="XM_009045790.1"/>
</dbReference>
<keyword evidence="4 5" id="KW-0472">Membrane</keyword>
<proteinExistence type="predicted"/>
<dbReference type="Pfam" id="PF10324">
    <property type="entry name" value="7TM_GPCR_Srw"/>
    <property type="match status" value="1"/>
</dbReference>
<organism evidence="7 8">
    <name type="scientific">Lottia gigantea</name>
    <name type="common">Giant owl limpet</name>
    <dbReference type="NCBI Taxonomy" id="225164"/>
    <lineage>
        <taxon>Eukaryota</taxon>
        <taxon>Metazoa</taxon>
        <taxon>Spiralia</taxon>
        <taxon>Lophotrochozoa</taxon>
        <taxon>Mollusca</taxon>
        <taxon>Gastropoda</taxon>
        <taxon>Patellogastropoda</taxon>
        <taxon>Lottioidea</taxon>
        <taxon>Lottiidae</taxon>
        <taxon>Lottia</taxon>
    </lineage>
</organism>
<evidence type="ECO:0000313" key="7">
    <source>
        <dbReference type="EMBL" id="ESP05493.1"/>
    </source>
</evidence>
<dbReference type="PANTHER" id="PTHR46641:SF25">
    <property type="entry name" value="CNMAMIDE RECEPTOR-RELATED"/>
    <property type="match status" value="1"/>
</dbReference>
<feature type="non-terminal residue" evidence="7">
    <location>
        <position position="1"/>
    </location>
</feature>
<keyword evidence="3 5" id="KW-1133">Transmembrane helix</keyword>
<keyword evidence="2 5" id="KW-0812">Transmembrane</keyword>
<evidence type="ECO:0000256" key="5">
    <source>
        <dbReference type="SAM" id="Phobius"/>
    </source>
</evidence>
<dbReference type="GO" id="GO:0016020">
    <property type="term" value="C:membrane"/>
    <property type="evidence" value="ECO:0007669"/>
    <property type="project" value="UniProtKB-SubCell"/>
</dbReference>
<comment type="subcellular location">
    <subcellularLocation>
        <location evidence="1">Membrane</location>
    </subcellularLocation>
</comment>
<sequence>PILINIGTIGNLMSILVLTRSNMRKSRVSIYLTVLSSCDILVLYTGLLRQVIMYHTNSDVRILSDFSCKINTVDFSVWILVAVTVERIVSVWFPHHVRHTCTVKSSTVTLVIISMV</sequence>
<feature type="transmembrane region" description="Helical" evidence="5">
    <location>
        <begin position="28"/>
        <end position="48"/>
    </location>
</feature>
<evidence type="ECO:0000313" key="8">
    <source>
        <dbReference type="Proteomes" id="UP000030746"/>
    </source>
</evidence>
<dbReference type="Proteomes" id="UP000030746">
    <property type="component" value="Unassembled WGS sequence"/>
</dbReference>
<dbReference type="PROSITE" id="PS50262">
    <property type="entry name" value="G_PROTEIN_RECEP_F1_2"/>
    <property type="match status" value="1"/>
</dbReference>
<gene>
    <name evidence="7" type="ORF">LOTGIDRAFT_97704</name>
</gene>
<keyword evidence="8" id="KW-1185">Reference proteome</keyword>
<feature type="domain" description="G-protein coupled receptors family 1 profile" evidence="6">
    <location>
        <begin position="10"/>
        <end position="116"/>
    </location>
</feature>
<dbReference type="InterPro" id="IPR017452">
    <property type="entry name" value="GPCR_Rhodpsn_7TM"/>
</dbReference>
<dbReference type="AlphaFoldDB" id="V4B4S8"/>
<dbReference type="CTD" id="20253174"/>